<dbReference type="InterPro" id="IPR000792">
    <property type="entry name" value="Tscrpt_reg_LuxR_C"/>
</dbReference>
<keyword evidence="6" id="KW-1185">Reference proteome</keyword>
<keyword evidence="2" id="KW-0238">DNA-binding</keyword>
<name>A0A432L720_9BACI</name>
<evidence type="ECO:0000259" key="4">
    <source>
        <dbReference type="PROSITE" id="PS50043"/>
    </source>
</evidence>
<comment type="caution">
    <text evidence="5">The sequence shown here is derived from an EMBL/GenBank/DDBJ whole genome shotgun (WGS) entry which is preliminary data.</text>
</comment>
<dbReference type="Proteomes" id="UP000287910">
    <property type="component" value="Unassembled WGS sequence"/>
</dbReference>
<dbReference type="SUPFAM" id="SSF46894">
    <property type="entry name" value="C-terminal effector domain of the bipartite response regulators"/>
    <property type="match status" value="1"/>
</dbReference>
<evidence type="ECO:0000313" key="5">
    <source>
        <dbReference type="EMBL" id="RUL45662.1"/>
    </source>
</evidence>
<organism evidence="5 6">
    <name type="scientific">Lysinibacillus antri</name>
    <dbReference type="NCBI Taxonomy" id="2498145"/>
    <lineage>
        <taxon>Bacteria</taxon>
        <taxon>Bacillati</taxon>
        <taxon>Bacillota</taxon>
        <taxon>Bacilli</taxon>
        <taxon>Bacillales</taxon>
        <taxon>Bacillaceae</taxon>
        <taxon>Lysinibacillus</taxon>
    </lineage>
</organism>
<dbReference type="CDD" id="cd06170">
    <property type="entry name" value="LuxR_C_like"/>
    <property type="match status" value="1"/>
</dbReference>
<feature type="domain" description="HTH luxR-type" evidence="4">
    <location>
        <begin position="242"/>
        <end position="303"/>
    </location>
</feature>
<dbReference type="InterPro" id="IPR003018">
    <property type="entry name" value="GAF"/>
</dbReference>
<reference evidence="5 6" key="1">
    <citation type="submission" date="2018-12" db="EMBL/GenBank/DDBJ databases">
        <title>Lysinibacillus antri sp. nov., isolated from a cave soil.</title>
        <authorList>
            <person name="Narsing Rao M.P."/>
            <person name="Zhang H."/>
            <person name="Dong Z.-Y."/>
            <person name="Niu X.-K."/>
            <person name="Zhang K."/>
            <person name="Fang B.-Z."/>
            <person name="Kang Y.-Q."/>
            <person name="Xiao M."/>
            <person name="Li W.-J."/>
        </authorList>
    </citation>
    <scope>NUCLEOTIDE SEQUENCE [LARGE SCALE GENOMIC DNA]</scope>
    <source>
        <strain evidence="5 6">SYSU K30002</strain>
    </source>
</reference>
<protein>
    <submittedName>
        <fullName evidence="5">GAF domain-containing protein</fullName>
    </submittedName>
</protein>
<dbReference type="InterPro" id="IPR029016">
    <property type="entry name" value="GAF-like_dom_sf"/>
</dbReference>
<evidence type="ECO:0000256" key="2">
    <source>
        <dbReference type="ARBA" id="ARBA00023125"/>
    </source>
</evidence>
<gene>
    <name evidence="5" type="ORF">EK386_19385</name>
</gene>
<dbReference type="PROSITE" id="PS00622">
    <property type="entry name" value="HTH_LUXR_1"/>
    <property type="match status" value="1"/>
</dbReference>
<dbReference type="PROSITE" id="PS50043">
    <property type="entry name" value="HTH_LUXR_2"/>
    <property type="match status" value="1"/>
</dbReference>
<evidence type="ECO:0000313" key="6">
    <source>
        <dbReference type="Proteomes" id="UP000287910"/>
    </source>
</evidence>
<dbReference type="PANTHER" id="PTHR44688:SF16">
    <property type="entry name" value="DNA-BINDING TRANSCRIPTIONAL ACTIVATOR DEVR_DOSR"/>
    <property type="match status" value="1"/>
</dbReference>
<dbReference type="EMBL" id="RYYR01000050">
    <property type="protein sequence ID" value="RUL45662.1"/>
    <property type="molecule type" value="Genomic_DNA"/>
</dbReference>
<evidence type="ECO:0000256" key="3">
    <source>
        <dbReference type="ARBA" id="ARBA00023163"/>
    </source>
</evidence>
<dbReference type="Gene3D" id="3.30.450.40">
    <property type="match status" value="1"/>
</dbReference>
<dbReference type="SMART" id="SM00421">
    <property type="entry name" value="HTH_LUXR"/>
    <property type="match status" value="1"/>
</dbReference>
<dbReference type="PRINTS" id="PR00038">
    <property type="entry name" value="HTHLUXR"/>
</dbReference>
<keyword evidence="3" id="KW-0804">Transcription</keyword>
<dbReference type="Gene3D" id="1.10.10.10">
    <property type="entry name" value="Winged helix-like DNA-binding domain superfamily/Winged helix DNA-binding domain"/>
    <property type="match status" value="1"/>
</dbReference>
<dbReference type="PANTHER" id="PTHR44688">
    <property type="entry name" value="DNA-BINDING TRANSCRIPTIONAL ACTIVATOR DEVR_DOSR"/>
    <property type="match status" value="1"/>
</dbReference>
<proteinExistence type="predicted"/>
<dbReference type="AlphaFoldDB" id="A0A432L720"/>
<keyword evidence="1" id="KW-0805">Transcription regulation</keyword>
<dbReference type="SUPFAM" id="SSF55781">
    <property type="entry name" value="GAF domain-like"/>
    <property type="match status" value="1"/>
</dbReference>
<accession>A0A432L720</accession>
<dbReference type="Pfam" id="PF01590">
    <property type="entry name" value="GAF"/>
    <property type="match status" value="1"/>
</dbReference>
<dbReference type="InterPro" id="IPR036388">
    <property type="entry name" value="WH-like_DNA-bd_sf"/>
</dbReference>
<dbReference type="GO" id="GO:0003677">
    <property type="term" value="F:DNA binding"/>
    <property type="evidence" value="ECO:0007669"/>
    <property type="project" value="UniProtKB-KW"/>
</dbReference>
<dbReference type="Pfam" id="PF00196">
    <property type="entry name" value="GerE"/>
    <property type="match status" value="1"/>
</dbReference>
<dbReference type="InterPro" id="IPR016032">
    <property type="entry name" value="Sig_transdc_resp-reg_C-effctor"/>
</dbReference>
<dbReference type="GO" id="GO:0045892">
    <property type="term" value="P:negative regulation of DNA-templated transcription"/>
    <property type="evidence" value="ECO:0007669"/>
    <property type="project" value="UniProtKB-ARBA"/>
</dbReference>
<evidence type="ECO:0000256" key="1">
    <source>
        <dbReference type="ARBA" id="ARBA00023015"/>
    </source>
</evidence>
<sequence>MPKITLITNKSCLLHKIPPSKSKFLLYLILLKYIFQHLPITHLGDFIENSKICSILDYEIVRRRIWMNRYGLTSVEYEKIIHFSAQIAYPVEDTRLHIQHKLEDFFGFDQTIFWYADDHGNLRDPINYKLSDKALTDYLNEYHYYDLLHPTKNVNLFHEKKAIRLEELVASNQNDKSPFDRFLKEYGYHDEMVVALIHQDTFVGAIGMAQKNNSYKFTPKDSNTLQLLSDVIASVLLHQLKDKQEFNLLSDREMDVVHLLKKGWTNQAIASALHISVNTVKKHLQNIYEKYSVQNRTQLVQKL</sequence>